<keyword evidence="2" id="KW-0238">DNA-binding</keyword>
<dbReference type="Gene3D" id="1.10.10.10">
    <property type="entry name" value="Winged helix-like DNA-binding domain superfamily/Winged helix DNA-binding domain"/>
    <property type="match status" value="1"/>
</dbReference>
<dbReference type="SMART" id="SM00418">
    <property type="entry name" value="HTH_ARSR"/>
    <property type="match status" value="1"/>
</dbReference>
<dbReference type="CDD" id="cd00090">
    <property type="entry name" value="HTH_ARSR"/>
    <property type="match status" value="1"/>
</dbReference>
<evidence type="ECO:0000313" key="6">
    <source>
        <dbReference type="Proteomes" id="UP001240150"/>
    </source>
</evidence>
<gene>
    <name evidence="5" type="ORF">ACTOB_003293</name>
</gene>
<evidence type="ECO:0000256" key="1">
    <source>
        <dbReference type="ARBA" id="ARBA00023015"/>
    </source>
</evidence>
<evidence type="ECO:0000256" key="3">
    <source>
        <dbReference type="ARBA" id="ARBA00023163"/>
    </source>
</evidence>
<dbReference type="PANTHER" id="PTHR43132">
    <property type="entry name" value="ARSENICAL RESISTANCE OPERON REPRESSOR ARSR-RELATED"/>
    <property type="match status" value="1"/>
</dbReference>
<sequence length="338" mass="36292">MLRIHFTVADAMKVRVVVLGPLAELQLSLHRLQRPGHPSWFDSWRAPTVAGVRALSPDVADLARYLAPAAGLVDLFTLVGPADEHTEAVDRLCRAPAGPLRHEFGFAPEVAGVPAGWIGDFAHGDRAARERLTSALDEYHALAIRPYWQRIRAVLDNERATRVDVMATHGLDAMLAGMAPTLHWRAPVLEVPGYLGVNRQGAGTVTDVHLRGRGLVLAPSLFSNADPGLFTPWNDEPAVLLYPVSLDPRAAMRLWHRPGETGERALAGLLGGTRAAALRVIAGGCTTSELAQRIGISPGGASQHATVLREAGLVVSHRHRNTVRHTLTDLGLGLLDGA</sequence>
<dbReference type="Proteomes" id="UP001240150">
    <property type="component" value="Chromosome"/>
</dbReference>
<dbReference type="PANTHER" id="PTHR43132:SF8">
    <property type="entry name" value="HTH-TYPE TRANSCRIPTIONAL REGULATOR KMTR"/>
    <property type="match status" value="1"/>
</dbReference>
<protein>
    <submittedName>
        <fullName evidence="5">Winged helix-turn-helix domain-containing protein</fullName>
    </submittedName>
</protein>
<keyword evidence="6" id="KW-1185">Reference proteome</keyword>
<keyword evidence="1" id="KW-0805">Transcription regulation</keyword>
<dbReference type="RefSeq" id="WP_284921070.1">
    <property type="nucleotide sequence ID" value="NZ_CP126980.1"/>
</dbReference>
<reference evidence="5 6" key="1">
    <citation type="submission" date="2023-06" db="EMBL/GenBank/DDBJ databases">
        <authorList>
            <person name="Yushchuk O."/>
            <person name="Binda E."/>
            <person name="Ruckert-Reed C."/>
            <person name="Fedorenko V."/>
            <person name="Kalinowski J."/>
            <person name="Marinelli F."/>
        </authorList>
    </citation>
    <scope>NUCLEOTIDE SEQUENCE [LARGE SCALE GENOMIC DNA]</scope>
    <source>
        <strain evidence="5 6">NRRL 3884</strain>
    </source>
</reference>
<dbReference type="InterPro" id="IPR051011">
    <property type="entry name" value="Metal_resp_trans_reg"/>
</dbReference>
<dbReference type="InterPro" id="IPR011991">
    <property type="entry name" value="ArsR-like_HTH"/>
</dbReference>
<feature type="domain" description="HTH arsR-type" evidence="4">
    <location>
        <begin position="264"/>
        <end position="336"/>
    </location>
</feature>
<accession>A0ABY8WRB5</accession>
<dbReference type="InterPro" id="IPR036390">
    <property type="entry name" value="WH_DNA-bd_sf"/>
</dbReference>
<dbReference type="InterPro" id="IPR036388">
    <property type="entry name" value="WH-like_DNA-bd_sf"/>
</dbReference>
<proteinExistence type="predicted"/>
<organism evidence="5 6">
    <name type="scientific">Actinoplanes oblitus</name>
    <dbReference type="NCBI Taxonomy" id="3040509"/>
    <lineage>
        <taxon>Bacteria</taxon>
        <taxon>Bacillati</taxon>
        <taxon>Actinomycetota</taxon>
        <taxon>Actinomycetes</taxon>
        <taxon>Micromonosporales</taxon>
        <taxon>Micromonosporaceae</taxon>
        <taxon>Actinoplanes</taxon>
    </lineage>
</organism>
<name>A0ABY8WRB5_9ACTN</name>
<dbReference type="SUPFAM" id="SSF46785">
    <property type="entry name" value="Winged helix' DNA-binding domain"/>
    <property type="match status" value="1"/>
</dbReference>
<evidence type="ECO:0000313" key="5">
    <source>
        <dbReference type="EMBL" id="WIM99633.1"/>
    </source>
</evidence>
<dbReference type="InterPro" id="IPR001845">
    <property type="entry name" value="HTH_ArsR_DNA-bd_dom"/>
</dbReference>
<keyword evidence="3" id="KW-0804">Transcription</keyword>
<dbReference type="EMBL" id="CP126980">
    <property type="protein sequence ID" value="WIM99633.1"/>
    <property type="molecule type" value="Genomic_DNA"/>
</dbReference>
<evidence type="ECO:0000256" key="2">
    <source>
        <dbReference type="ARBA" id="ARBA00023125"/>
    </source>
</evidence>
<evidence type="ECO:0000259" key="4">
    <source>
        <dbReference type="SMART" id="SM00418"/>
    </source>
</evidence>
<dbReference type="Pfam" id="PF13412">
    <property type="entry name" value="HTH_24"/>
    <property type="match status" value="1"/>
</dbReference>